<dbReference type="PANTHER" id="PTHR42983">
    <property type="entry name" value="DINITROGENASE IRON-MOLYBDENUM COFACTOR PROTEIN-RELATED"/>
    <property type="match status" value="1"/>
</dbReference>
<evidence type="ECO:0000313" key="3">
    <source>
        <dbReference type="Proteomes" id="UP000464954"/>
    </source>
</evidence>
<reference evidence="2 3" key="1">
    <citation type="submission" date="2020-01" db="EMBL/GenBank/DDBJ databases">
        <title>Ponticoccus aerotolerans gen. nov., sp. nov., an anaerobic bacterium and proposal of Ponticoccusceae fam. nov., Ponticoccusles ord. nov. and Ponticoccuse classis nov. in the phylum Kiritimatiellaeota.</title>
        <authorList>
            <person name="Zhou L.Y."/>
            <person name="Du Z.J."/>
        </authorList>
    </citation>
    <scope>NUCLEOTIDE SEQUENCE [LARGE SCALE GENOMIC DNA]</scope>
    <source>
        <strain evidence="2 3">S-5007</strain>
    </source>
</reference>
<dbReference type="InterPro" id="IPR003731">
    <property type="entry name" value="Di-Nase_FeMo-co_biosynth"/>
</dbReference>
<evidence type="ECO:0000259" key="1">
    <source>
        <dbReference type="Pfam" id="PF02579"/>
    </source>
</evidence>
<dbReference type="Proteomes" id="UP000464954">
    <property type="component" value="Chromosome"/>
</dbReference>
<gene>
    <name evidence="2" type="ORF">GT409_08335</name>
</gene>
<dbReference type="InterPro" id="IPR036105">
    <property type="entry name" value="DiNase_FeMo-co_biosyn_sf"/>
</dbReference>
<dbReference type="RefSeq" id="WP_160628642.1">
    <property type="nucleotide sequence ID" value="NZ_CP047593.1"/>
</dbReference>
<feature type="domain" description="Dinitrogenase iron-molybdenum cofactor biosynthesis" evidence="1">
    <location>
        <begin position="15"/>
        <end position="103"/>
    </location>
</feature>
<protein>
    <submittedName>
        <fullName evidence="2">Dinitrogenase iron-molybdenum cofactor biosynthesis protein</fullName>
    </submittedName>
</protein>
<dbReference type="Pfam" id="PF02579">
    <property type="entry name" value="Nitro_FeMo-Co"/>
    <property type="match status" value="1"/>
</dbReference>
<sequence length="120" mass="12392">MKIAFTAAEPTLSAALDRRFGRAPGFLVLDTETGETAYEPNEQNLNAAQGAGIQAAQNVASTGAKAVITGHCGPKAFRILSASNIAVYNTEAATIQDALDLFKNGQLTAASGADVEGHWA</sequence>
<accession>A0A6P1M4C9</accession>
<keyword evidence="3" id="KW-1185">Reference proteome</keyword>
<evidence type="ECO:0000313" key="2">
    <source>
        <dbReference type="EMBL" id="QHI69460.1"/>
    </source>
</evidence>
<dbReference type="Gene3D" id="3.30.420.130">
    <property type="entry name" value="Dinitrogenase iron-molybdenum cofactor biosynthesis domain"/>
    <property type="match status" value="1"/>
</dbReference>
<dbReference type="KEGG" id="taer:GT409_08335"/>
<proteinExistence type="predicted"/>
<organism evidence="2 3">
    <name type="scientific">Tichowtungia aerotolerans</name>
    <dbReference type="NCBI Taxonomy" id="2697043"/>
    <lineage>
        <taxon>Bacteria</taxon>
        <taxon>Pseudomonadati</taxon>
        <taxon>Kiritimatiellota</taxon>
        <taxon>Tichowtungiia</taxon>
        <taxon>Tichowtungiales</taxon>
        <taxon>Tichowtungiaceae</taxon>
        <taxon>Tichowtungia</taxon>
    </lineage>
</organism>
<dbReference type="EMBL" id="CP047593">
    <property type="protein sequence ID" value="QHI69460.1"/>
    <property type="molecule type" value="Genomic_DNA"/>
</dbReference>
<dbReference type="SUPFAM" id="SSF53146">
    <property type="entry name" value="Nitrogenase accessory factor-like"/>
    <property type="match status" value="1"/>
</dbReference>
<dbReference type="AlphaFoldDB" id="A0A6P1M4C9"/>
<name>A0A6P1M4C9_9BACT</name>
<dbReference type="PANTHER" id="PTHR42983:SF1">
    <property type="entry name" value="IRON-MOLYBDENUM PROTEIN"/>
    <property type="match status" value="1"/>
</dbReference>